<accession>A0ABW1UXE7</accession>
<keyword evidence="3" id="KW-1185">Reference proteome</keyword>
<evidence type="ECO:0000313" key="3">
    <source>
        <dbReference type="Proteomes" id="UP001596186"/>
    </source>
</evidence>
<dbReference type="EMBL" id="JBHSSN010000013">
    <property type="protein sequence ID" value="MFC6323158.1"/>
    <property type="molecule type" value="Genomic_DNA"/>
</dbReference>
<sequence length="100" mass="11448">MTKNNDQLSKAKKLIKNLYNSTKETSLQGPLLKAYKRLDEGADVGDLTTRAASAVNYIRLTKKIVFSNEQENWWRELRDMGSASVMFHDPKNNLLNLSEM</sequence>
<evidence type="ECO:0000313" key="2">
    <source>
        <dbReference type="EMBL" id="MFC6323158.1"/>
    </source>
</evidence>
<evidence type="ECO:0000256" key="1">
    <source>
        <dbReference type="ARBA" id="ARBA00023025"/>
    </source>
</evidence>
<name>A0ABW1UXE7_9LACO</name>
<dbReference type="SUPFAM" id="SSF109797">
    <property type="entry name" value="Bacteriocin immunity protein-like"/>
    <property type="match status" value="1"/>
</dbReference>
<reference evidence="3" key="1">
    <citation type="journal article" date="2019" name="Int. J. Syst. Evol. Microbiol.">
        <title>The Global Catalogue of Microorganisms (GCM) 10K type strain sequencing project: providing services to taxonomists for standard genome sequencing and annotation.</title>
        <authorList>
            <consortium name="The Broad Institute Genomics Platform"/>
            <consortium name="The Broad Institute Genome Sequencing Center for Infectious Disease"/>
            <person name="Wu L."/>
            <person name="Ma J."/>
        </authorList>
    </citation>
    <scope>NUCLEOTIDE SEQUENCE [LARGE SCALE GENOMIC DNA]</scope>
    <source>
        <strain evidence="3">CCM 8895</strain>
    </source>
</reference>
<dbReference type="Proteomes" id="UP001596186">
    <property type="component" value="Unassembled WGS sequence"/>
</dbReference>
<dbReference type="Gene3D" id="1.20.1440.50">
    <property type="entry name" value="Ta0600-like"/>
    <property type="match status" value="1"/>
</dbReference>
<organism evidence="2 3">
    <name type="scientific">Companilactobacillus baiquanensis</name>
    <dbReference type="NCBI Taxonomy" id="2486005"/>
    <lineage>
        <taxon>Bacteria</taxon>
        <taxon>Bacillati</taxon>
        <taxon>Bacillota</taxon>
        <taxon>Bacilli</taxon>
        <taxon>Lactobacillales</taxon>
        <taxon>Lactobacillaceae</taxon>
        <taxon>Companilactobacillus</taxon>
    </lineage>
</organism>
<keyword evidence="1" id="KW-0079">Bacteriocin immunity</keyword>
<proteinExistence type="predicted"/>
<dbReference type="InterPro" id="IPR023130">
    <property type="entry name" value="Ta0600-like_sf"/>
</dbReference>
<dbReference type="RefSeq" id="WP_125593690.1">
    <property type="nucleotide sequence ID" value="NZ_JBHSSN010000013.1"/>
</dbReference>
<gene>
    <name evidence="2" type="ORF">ACFP1F_05365</name>
</gene>
<protein>
    <submittedName>
        <fullName evidence="2">Uncharacterized protein</fullName>
    </submittedName>
</protein>
<comment type="caution">
    <text evidence="2">The sequence shown here is derived from an EMBL/GenBank/DDBJ whole genome shotgun (WGS) entry which is preliminary data.</text>
</comment>